<keyword evidence="2" id="KW-0812">Transmembrane</keyword>
<dbReference type="AlphaFoldDB" id="A0A267H3W9"/>
<sequence length="245" mass="27681">MPDDQPVFTIDNSLAEETMRSFVRRHWTTVYFCIGLLVHIGCLVVLHRTETNSETPPQGYQLTLQRIAALLMYVNVIAMALMVLLDSHLSIRWQRANSPLNIVEEDSDLPMTKSEAEGELRLISKFSRKEWEPVMDVVGHVSKATIAIFSWVLTLAILVNIVTLFIPPGIMPSLATQATLFSLAIPGLLCLLACLLFVLHHMYFKYRQARKTFSRTIINMSRSQPPGSYNPLRSASMDSDFPAEE</sequence>
<keyword evidence="4" id="KW-1185">Reference proteome</keyword>
<reference evidence="3 4" key="1">
    <citation type="submission" date="2017-06" db="EMBL/GenBank/DDBJ databases">
        <title>A platform for efficient transgenesis in Macrostomum lignano, a flatworm model organism for stem cell research.</title>
        <authorList>
            <person name="Berezikov E."/>
        </authorList>
    </citation>
    <scope>NUCLEOTIDE SEQUENCE [LARGE SCALE GENOMIC DNA]</scope>
    <source>
        <strain evidence="3">DV1</strain>
        <tissue evidence="3">Whole organism</tissue>
    </source>
</reference>
<organism evidence="3 4">
    <name type="scientific">Macrostomum lignano</name>
    <dbReference type="NCBI Taxonomy" id="282301"/>
    <lineage>
        <taxon>Eukaryota</taxon>
        <taxon>Metazoa</taxon>
        <taxon>Spiralia</taxon>
        <taxon>Lophotrochozoa</taxon>
        <taxon>Platyhelminthes</taxon>
        <taxon>Rhabditophora</taxon>
        <taxon>Macrostomorpha</taxon>
        <taxon>Macrostomida</taxon>
        <taxon>Macrostomidae</taxon>
        <taxon>Macrostomum</taxon>
    </lineage>
</organism>
<evidence type="ECO:0000313" key="3">
    <source>
        <dbReference type="EMBL" id="PAA92262.1"/>
    </source>
</evidence>
<keyword evidence="2" id="KW-0472">Membrane</keyword>
<feature type="transmembrane region" description="Helical" evidence="2">
    <location>
        <begin position="29"/>
        <end position="47"/>
    </location>
</feature>
<evidence type="ECO:0000313" key="4">
    <source>
        <dbReference type="Proteomes" id="UP000215902"/>
    </source>
</evidence>
<dbReference type="Proteomes" id="UP000215902">
    <property type="component" value="Unassembled WGS sequence"/>
</dbReference>
<dbReference type="EMBL" id="NIVC01000059">
    <property type="protein sequence ID" value="PAA92262.1"/>
    <property type="molecule type" value="Genomic_DNA"/>
</dbReference>
<accession>A0A267H3W9</accession>
<feature type="compositionally biased region" description="Polar residues" evidence="1">
    <location>
        <begin position="224"/>
        <end position="237"/>
    </location>
</feature>
<keyword evidence="2" id="KW-1133">Transmembrane helix</keyword>
<feature type="transmembrane region" description="Helical" evidence="2">
    <location>
        <begin position="144"/>
        <end position="166"/>
    </location>
</feature>
<evidence type="ECO:0000256" key="2">
    <source>
        <dbReference type="SAM" id="Phobius"/>
    </source>
</evidence>
<gene>
    <name evidence="3" type="ORF">BOX15_Mlig025719g1</name>
</gene>
<protein>
    <submittedName>
        <fullName evidence="3">Uncharacterized protein</fullName>
    </submittedName>
</protein>
<comment type="caution">
    <text evidence="3">The sequence shown here is derived from an EMBL/GenBank/DDBJ whole genome shotgun (WGS) entry which is preliminary data.</text>
</comment>
<feature type="transmembrane region" description="Helical" evidence="2">
    <location>
        <begin position="178"/>
        <end position="199"/>
    </location>
</feature>
<proteinExistence type="predicted"/>
<feature type="transmembrane region" description="Helical" evidence="2">
    <location>
        <begin position="67"/>
        <end position="85"/>
    </location>
</feature>
<feature type="region of interest" description="Disordered" evidence="1">
    <location>
        <begin position="224"/>
        <end position="245"/>
    </location>
</feature>
<evidence type="ECO:0000256" key="1">
    <source>
        <dbReference type="SAM" id="MobiDB-lite"/>
    </source>
</evidence>
<name>A0A267H3W9_9PLAT</name>